<proteinExistence type="predicted"/>
<feature type="transmembrane region" description="Helical" evidence="2">
    <location>
        <begin position="61"/>
        <end position="78"/>
    </location>
</feature>
<accession>K9PBG5</accession>
<keyword evidence="2" id="KW-1133">Transmembrane helix</keyword>
<name>K9PBG5_CYAGP</name>
<keyword evidence="2" id="KW-0812">Transmembrane</keyword>
<feature type="transmembrane region" description="Helical" evidence="2">
    <location>
        <begin position="90"/>
        <end position="113"/>
    </location>
</feature>
<sequence>MSPTQPSRELDAVIFADRLAVVAISLFIVYLFSVLAVILPFRLLDPLWQISAIKVATEAGSIPLIGLALLHLAAYICPDNIPVQHRQNGLARLAILASIGFLLFVPLQGYAVIKSYRIANEVSSQQQGTATQRADTVRKAIEQASSFDDLKKRLLELQRSNILRTLDIERIPSIPLPLLKQQLLAQVNQAEGQFKAAVGPLDAAAVDRITRDSLRVMVSSLAFSIAFAALAQRRNSRVPFLMELPTLPGRLIGSLQPRRARPGQAGTGLDFLKSPTKREEEFFESLAPPEDEHPRTR</sequence>
<gene>
    <name evidence="3" type="ordered locus">Cyagr_2817</name>
</gene>
<dbReference type="HOGENOM" id="CLU_955512_0_0_3"/>
<feature type="region of interest" description="Disordered" evidence="1">
    <location>
        <begin position="254"/>
        <end position="297"/>
    </location>
</feature>
<evidence type="ECO:0000256" key="1">
    <source>
        <dbReference type="SAM" id="MobiDB-lite"/>
    </source>
</evidence>
<reference evidence="4" key="1">
    <citation type="journal article" date="2013" name="Proc. Natl. Acad. Sci. U.S.A.">
        <title>Improving the coverage of the cyanobacterial phylum using diversity-driven genome sequencing.</title>
        <authorList>
            <person name="Shih P.M."/>
            <person name="Wu D."/>
            <person name="Latifi A."/>
            <person name="Axen S.D."/>
            <person name="Fewer D.P."/>
            <person name="Talla E."/>
            <person name="Calteau A."/>
            <person name="Cai F."/>
            <person name="Tandeau de Marsac N."/>
            <person name="Rippka R."/>
            <person name="Herdman M."/>
            <person name="Sivonen K."/>
            <person name="Coursin T."/>
            <person name="Laurent T."/>
            <person name="Goodwin L."/>
            <person name="Nolan M."/>
            <person name="Davenport K.W."/>
            <person name="Han C.S."/>
            <person name="Rubin E.M."/>
            <person name="Eisen J.A."/>
            <person name="Woyke T."/>
            <person name="Gugger M."/>
            <person name="Kerfeld C.A."/>
        </authorList>
    </citation>
    <scope>NUCLEOTIDE SEQUENCE [LARGE SCALE GENOMIC DNA]</scope>
    <source>
        <strain evidence="4">ATCC 27147 / PCC 6307</strain>
    </source>
</reference>
<keyword evidence="2" id="KW-0472">Membrane</keyword>
<dbReference type="KEGG" id="cgc:Cyagr_2817"/>
<evidence type="ECO:0000313" key="4">
    <source>
        <dbReference type="Proteomes" id="UP000010388"/>
    </source>
</evidence>
<protein>
    <submittedName>
        <fullName evidence="3">Uncharacterized protein</fullName>
    </submittedName>
</protein>
<dbReference type="AlphaFoldDB" id="K9PBG5"/>
<dbReference type="EMBL" id="CP003495">
    <property type="protein sequence ID" value="AFY29909.1"/>
    <property type="molecule type" value="Genomic_DNA"/>
</dbReference>
<evidence type="ECO:0000313" key="3">
    <source>
        <dbReference type="EMBL" id="AFY29909.1"/>
    </source>
</evidence>
<organism evidence="3 4">
    <name type="scientific">Cyanobium gracile (strain ATCC 27147 / PCC 6307)</name>
    <dbReference type="NCBI Taxonomy" id="292564"/>
    <lineage>
        <taxon>Bacteria</taxon>
        <taxon>Bacillati</taxon>
        <taxon>Cyanobacteriota</taxon>
        <taxon>Cyanophyceae</taxon>
        <taxon>Synechococcales</taxon>
        <taxon>Prochlorococcaceae</taxon>
        <taxon>Cyanobium</taxon>
    </lineage>
</organism>
<feature type="transmembrane region" description="Helical" evidence="2">
    <location>
        <begin position="20"/>
        <end position="41"/>
    </location>
</feature>
<dbReference type="eggNOG" id="ENOG5032HIV">
    <property type="taxonomic scope" value="Bacteria"/>
</dbReference>
<dbReference type="Proteomes" id="UP000010388">
    <property type="component" value="Chromosome"/>
</dbReference>
<evidence type="ECO:0000256" key="2">
    <source>
        <dbReference type="SAM" id="Phobius"/>
    </source>
</evidence>